<reference evidence="1 2" key="1">
    <citation type="submission" date="2018-10" db="EMBL/GenBank/DDBJ databases">
        <title>Genome assembly for a Yunnan-Guizhou Plateau 3E fish, Anabarilius grahami (Regan), and its evolutionary and genetic applications.</title>
        <authorList>
            <person name="Jiang W."/>
        </authorList>
    </citation>
    <scope>NUCLEOTIDE SEQUENCE [LARGE SCALE GENOMIC DNA]</scope>
    <source>
        <strain evidence="1">AG-KIZ</strain>
        <tissue evidence="1">Muscle</tissue>
    </source>
</reference>
<sequence length="137" mass="15556">MVTFEERHAAIIALHQNGLTCKDIAAKNIAPERTTYRIIKTFNCSEEGFRTSQSVRLLLRSQLWNRVTISAELAQYWQQVGECICTHSEAKTFGQWPGVKKGSKEATSLQENHQGKTEILQALQGMDSRRILQSCFL</sequence>
<organism evidence="1 2">
    <name type="scientific">Anabarilius grahami</name>
    <name type="common">Kanglang fish</name>
    <name type="synonym">Barilius grahami</name>
    <dbReference type="NCBI Taxonomy" id="495550"/>
    <lineage>
        <taxon>Eukaryota</taxon>
        <taxon>Metazoa</taxon>
        <taxon>Chordata</taxon>
        <taxon>Craniata</taxon>
        <taxon>Vertebrata</taxon>
        <taxon>Euteleostomi</taxon>
        <taxon>Actinopterygii</taxon>
        <taxon>Neopterygii</taxon>
        <taxon>Teleostei</taxon>
        <taxon>Ostariophysi</taxon>
        <taxon>Cypriniformes</taxon>
        <taxon>Xenocyprididae</taxon>
        <taxon>Xenocypridinae</taxon>
        <taxon>Xenocypridinae incertae sedis</taxon>
        <taxon>Anabarilius</taxon>
    </lineage>
</organism>
<name>A0A3N0YW77_ANAGA</name>
<dbReference type="AlphaFoldDB" id="A0A3N0YW77"/>
<dbReference type="EMBL" id="RJVU01020258">
    <property type="protein sequence ID" value="ROL50449.1"/>
    <property type="molecule type" value="Genomic_DNA"/>
</dbReference>
<evidence type="ECO:0000313" key="2">
    <source>
        <dbReference type="Proteomes" id="UP000281406"/>
    </source>
</evidence>
<proteinExistence type="predicted"/>
<dbReference type="Proteomes" id="UP000281406">
    <property type="component" value="Unassembled WGS sequence"/>
</dbReference>
<evidence type="ECO:0000313" key="1">
    <source>
        <dbReference type="EMBL" id="ROL50449.1"/>
    </source>
</evidence>
<gene>
    <name evidence="1" type="ORF">DPX16_21016</name>
</gene>
<comment type="caution">
    <text evidence="1">The sequence shown here is derived from an EMBL/GenBank/DDBJ whole genome shotgun (WGS) entry which is preliminary data.</text>
</comment>
<keyword evidence="2" id="KW-1185">Reference proteome</keyword>
<dbReference type="Pfam" id="PF13384">
    <property type="entry name" value="HTH_23"/>
    <property type="match status" value="1"/>
</dbReference>
<protein>
    <submittedName>
        <fullName evidence="1">Uncharacterized protein</fullName>
    </submittedName>
</protein>
<accession>A0A3N0YW77</accession>